<comment type="catalytic activity">
    <reaction evidence="21">
        <text>12-octadecanoyloxy-octadecanoate + H2O = 12-hydroxyoctadecanoate + octadecanoate + H(+)</text>
        <dbReference type="Rhea" id="RHEA:52080"/>
        <dbReference type="ChEBI" id="CHEBI:15377"/>
        <dbReference type="ChEBI" id="CHEBI:15378"/>
        <dbReference type="ChEBI" id="CHEBI:25629"/>
        <dbReference type="ChEBI" id="CHEBI:84201"/>
        <dbReference type="ChEBI" id="CHEBI:136330"/>
    </reaction>
    <physiologicalReaction direction="left-to-right" evidence="21">
        <dbReference type="Rhea" id="RHEA:52081"/>
    </physiologicalReaction>
</comment>
<comment type="catalytic activity">
    <reaction evidence="26">
        <text>13-(9Z-octadecenoyloxy)-octadecanoate + H2O = 13-hydroxy-octadecanoate + (9Z)-octadecenoate + H(+)</text>
        <dbReference type="Rhea" id="RHEA:52064"/>
        <dbReference type="ChEBI" id="CHEBI:15377"/>
        <dbReference type="ChEBI" id="CHEBI:15378"/>
        <dbReference type="ChEBI" id="CHEBI:30823"/>
        <dbReference type="ChEBI" id="CHEBI:136303"/>
        <dbReference type="ChEBI" id="CHEBI:136304"/>
    </reaction>
    <physiologicalReaction direction="left-to-right" evidence="26">
        <dbReference type="Rhea" id="RHEA:52065"/>
    </physiologicalReaction>
</comment>
<dbReference type="EMBL" id="RHFK02000013">
    <property type="protein sequence ID" value="TWW66718.1"/>
    <property type="molecule type" value="Genomic_DNA"/>
</dbReference>
<evidence type="ECO:0000256" key="18">
    <source>
        <dbReference type="ARBA" id="ARBA00047653"/>
    </source>
</evidence>
<dbReference type="InterPro" id="IPR000997">
    <property type="entry name" value="Cholinesterase"/>
</dbReference>
<accession>A0A5C6NIZ8</accession>
<comment type="catalytic activity">
    <reaction evidence="31">
        <text>a sterol ester + H2O = a sterol + a fatty acid + H(+)</text>
        <dbReference type="Rhea" id="RHEA:10100"/>
        <dbReference type="ChEBI" id="CHEBI:15377"/>
        <dbReference type="ChEBI" id="CHEBI:15378"/>
        <dbReference type="ChEBI" id="CHEBI:15889"/>
        <dbReference type="ChEBI" id="CHEBI:28868"/>
        <dbReference type="ChEBI" id="CHEBI:35915"/>
        <dbReference type="EC" id="3.1.1.13"/>
    </reaction>
    <physiologicalReaction direction="left-to-right" evidence="31">
        <dbReference type="Rhea" id="RHEA:10101"/>
    </physiologicalReaction>
</comment>
<dbReference type="PRINTS" id="PR00878">
    <property type="entry name" value="CHOLNESTRASE"/>
</dbReference>
<feature type="domain" description="Carboxylesterase type B" evidence="40">
    <location>
        <begin position="511"/>
        <end position="1028"/>
    </location>
</feature>
<evidence type="ECO:0000256" key="36">
    <source>
        <dbReference type="ARBA" id="ARBA00078987"/>
    </source>
</evidence>
<evidence type="ECO:0000256" key="31">
    <source>
        <dbReference type="ARBA" id="ARBA00053019"/>
    </source>
</evidence>
<dbReference type="PROSITE" id="PS00122">
    <property type="entry name" value="CARBOXYLESTERASE_B_1"/>
    <property type="match status" value="2"/>
</dbReference>
<evidence type="ECO:0000256" key="12">
    <source>
        <dbReference type="ARBA" id="ARBA00023369"/>
    </source>
</evidence>
<name>A0A5C6NIZ8_9TELE</name>
<evidence type="ECO:0000256" key="29">
    <source>
        <dbReference type="ARBA" id="ARBA00051791"/>
    </source>
</evidence>
<comment type="catalytic activity">
    <reaction evidence="24">
        <text>9-octadecanoyloxy-octadecanoate + H2O = 9-hydroxy-octadecanoate + octadecanoate + H(+)</text>
        <dbReference type="Rhea" id="RHEA:52096"/>
        <dbReference type="ChEBI" id="CHEBI:15377"/>
        <dbReference type="ChEBI" id="CHEBI:15378"/>
        <dbReference type="ChEBI" id="CHEBI:25629"/>
        <dbReference type="ChEBI" id="CHEBI:136286"/>
        <dbReference type="ChEBI" id="CHEBI:136373"/>
    </reaction>
    <physiologicalReaction direction="left-to-right" evidence="24">
        <dbReference type="Rhea" id="RHEA:52097"/>
    </physiologicalReaction>
</comment>
<feature type="domain" description="Carboxylesterase type B" evidence="40">
    <location>
        <begin position="24"/>
        <end position="347"/>
    </location>
</feature>
<dbReference type="SUPFAM" id="SSF53474">
    <property type="entry name" value="alpha/beta-Hydrolases"/>
    <property type="match status" value="2"/>
</dbReference>
<evidence type="ECO:0000256" key="7">
    <source>
        <dbReference type="ARBA" id="ARBA00022801"/>
    </source>
</evidence>
<dbReference type="Gene3D" id="3.40.50.1820">
    <property type="entry name" value="alpha/beta hydrolase"/>
    <property type="match status" value="3"/>
</dbReference>
<evidence type="ECO:0000256" key="1">
    <source>
        <dbReference type="ARBA" id="ARBA00000923"/>
    </source>
</evidence>
<comment type="catalytic activity">
    <reaction evidence="25">
        <text>1,2,3-trioctanoylglycerol + H2O = dioctanoylglycerol + octanoate + H(+)</text>
        <dbReference type="Rhea" id="RHEA:47864"/>
        <dbReference type="ChEBI" id="CHEBI:15377"/>
        <dbReference type="ChEBI" id="CHEBI:15378"/>
        <dbReference type="ChEBI" id="CHEBI:25646"/>
        <dbReference type="ChEBI" id="CHEBI:76978"/>
        <dbReference type="ChEBI" id="CHEBI:88066"/>
    </reaction>
    <physiologicalReaction direction="left-to-right" evidence="25">
        <dbReference type="Rhea" id="RHEA:47865"/>
    </physiologicalReaction>
</comment>
<evidence type="ECO:0000256" key="35">
    <source>
        <dbReference type="ARBA" id="ARBA00075760"/>
    </source>
</evidence>
<dbReference type="InterPro" id="IPR002018">
    <property type="entry name" value="CarbesteraseB"/>
</dbReference>
<evidence type="ECO:0000256" key="14">
    <source>
        <dbReference type="ARBA" id="ARBA00039150"/>
    </source>
</evidence>
<evidence type="ECO:0000256" key="5">
    <source>
        <dbReference type="ARBA" id="ARBA00022525"/>
    </source>
</evidence>
<dbReference type="PANTHER" id="PTHR43903">
    <property type="entry name" value="NEUROLIGIN"/>
    <property type="match status" value="1"/>
</dbReference>
<evidence type="ECO:0000313" key="41">
    <source>
        <dbReference type="EMBL" id="TWW66718.1"/>
    </source>
</evidence>
<sequence>MAMFGIVVAVAVFLETVSATSLGVVYTEGGMVEGVNIRLGFRRHMDIFMGIPFADMPGRFEKPKRHPGWDGVLKAKEYRNRCLQVNFRMTDTRGSEDCLYLNIWIPHGSSVSTDLPVMLWIYGGGFMIGGSMDGKFLDDYLYSGQEIAERGEVIVVTVGYRVGTLGFLSTGDSSLPGNYGLWDQQAAIAWVHRNIHSFGGDPDNITLFGESAGGASVSFQTLTPHNKGTIRRAISQSGVALCPWAVNRNPRRFAEEVALKVNCPTDEKMAACLKMTDPELLTLAGSFNMSSSPDNPLISNLVLSPVIDGDFLPDEPYNLFHNAADIDYIAGVNDMDGHLFTTFDIPSINSQLVDTPVTRRTYSYMFSEPSRLGGIAKPYPSWMGADHADDLFYVFGKPFTTPIVYRQRHRDVSGYMIAYWTNFAKTGDPNKGDLSVPVTWPQFTSTGHQYLEIHSKMDSGYVHQKMRIEAGLVYKTTWEVFVAFCAAMEKQKSLLVLALFVTTASAASLGLVQTEGGRVQGQNIPLDVFRSVDVFKGIPFAAKPGLFEKPKPHPGWDGILQATRFAEQCLQINDLQTTSLGSEDCLHLNIWVPQGKHVSSNLPVMIWIYGGGFMSGSSTGPGFLGKYLYSGQEIADKGDVIVVSFGYRVGVLGFLSTGDSRLPGNYGLWDQHAAIAWVHRNIRSFGGDPDNITIFGESAGGASVSFQTLSPHNKGLVRRAISQSGDALGPWAVNEDPRTMAERVALKAGCPVDERMVACLRSSDARNLTMSTPYIPDGTPDYPGIKHVLLTPVVDGDFLPDEPVNLFHNAAEIDYLAGVNDMDGFSFTSEDIHSLKNKTEKTPVDEVIRLLAAYTKDTGPEGFQVASDEYFSKWGASPSQETVQRTAVEIGTDYIFLVSTQAALYLHAAKATSAGTFSYLLSEPSLLAGPGRPYPDWMGADHTDDLQYVFGIPFAIPQVYGDKQRELSGNMIAYWTNFARTGNPNKGTLKVPVTWPNFTSAGQQFLDISAKMSESSIGEKMRHNFVRLWTKTLPSLKSHVALDN</sequence>
<comment type="catalytic activity">
    <reaction evidence="13">
        <text>a butanoate ester + H2O = an aliphatic alcohol + butanoate + H(+)</text>
        <dbReference type="Rhea" id="RHEA:47348"/>
        <dbReference type="ChEBI" id="CHEBI:2571"/>
        <dbReference type="ChEBI" id="CHEBI:15377"/>
        <dbReference type="ChEBI" id="CHEBI:15378"/>
        <dbReference type="ChEBI" id="CHEBI:17968"/>
        <dbReference type="ChEBI" id="CHEBI:50477"/>
    </reaction>
    <physiologicalReaction direction="left-to-right" evidence="13">
        <dbReference type="Rhea" id="RHEA:47349"/>
    </physiologicalReaction>
</comment>
<dbReference type="GO" id="GO:0008126">
    <property type="term" value="F:acetylesterase activity"/>
    <property type="evidence" value="ECO:0007669"/>
    <property type="project" value="UniProtKB-EC"/>
</dbReference>
<dbReference type="InterPro" id="IPR019819">
    <property type="entry name" value="Carboxylesterase_B_CS"/>
</dbReference>
<evidence type="ECO:0000256" key="17">
    <source>
        <dbReference type="ARBA" id="ARBA00047427"/>
    </source>
</evidence>
<dbReference type="GO" id="GO:0005576">
    <property type="term" value="C:extracellular region"/>
    <property type="evidence" value="ECO:0007669"/>
    <property type="project" value="UniProtKB-SubCell"/>
</dbReference>
<comment type="similarity">
    <text evidence="3">Belongs to the type-B carboxylesterase/lipase family.</text>
</comment>
<evidence type="ECO:0000259" key="40">
    <source>
        <dbReference type="Pfam" id="PF00135"/>
    </source>
</evidence>
<evidence type="ECO:0000256" key="19">
    <source>
        <dbReference type="ARBA" id="ARBA00047863"/>
    </source>
</evidence>
<evidence type="ECO:0000256" key="3">
    <source>
        <dbReference type="ARBA" id="ARBA00005964"/>
    </source>
</evidence>
<evidence type="ECO:0000256" key="39">
    <source>
        <dbReference type="SAM" id="SignalP"/>
    </source>
</evidence>
<comment type="catalytic activity">
    <reaction evidence="28">
        <text>12-(9Z-hexadecenoyloxy)-octadecanoate + H2O = 12-hydroxyoctadecanoate + (9Z)-hexadecenoate + H(+)</text>
        <dbReference type="Rhea" id="RHEA:52072"/>
        <dbReference type="ChEBI" id="CHEBI:15377"/>
        <dbReference type="ChEBI" id="CHEBI:15378"/>
        <dbReference type="ChEBI" id="CHEBI:32372"/>
        <dbReference type="ChEBI" id="CHEBI:84201"/>
        <dbReference type="ChEBI" id="CHEBI:136312"/>
    </reaction>
    <physiologicalReaction direction="left-to-right" evidence="28">
        <dbReference type="Rhea" id="RHEA:52073"/>
    </physiologicalReaction>
</comment>
<keyword evidence="5" id="KW-0964">Secreted</keyword>
<dbReference type="CDD" id="cd00312">
    <property type="entry name" value="Esterase_lipase"/>
    <property type="match status" value="1"/>
</dbReference>
<comment type="catalytic activity">
    <reaction evidence="27">
        <text>13-(9Z-hexadecenoyloxy)-octadecanoate + H2O = 13-hydroxy-octadecanoate + (9Z)-hexadecenoate + H(+)</text>
        <dbReference type="Rhea" id="RHEA:52076"/>
        <dbReference type="ChEBI" id="CHEBI:15377"/>
        <dbReference type="ChEBI" id="CHEBI:15378"/>
        <dbReference type="ChEBI" id="CHEBI:32372"/>
        <dbReference type="ChEBI" id="CHEBI:136304"/>
        <dbReference type="ChEBI" id="CHEBI:136315"/>
    </reaction>
    <physiologicalReaction direction="left-to-right" evidence="27">
        <dbReference type="Rhea" id="RHEA:52077"/>
    </physiologicalReaction>
</comment>
<evidence type="ECO:0000256" key="32">
    <source>
        <dbReference type="ARBA" id="ARBA00064516"/>
    </source>
</evidence>
<evidence type="ECO:0000256" key="38">
    <source>
        <dbReference type="ARBA" id="ARBA00082326"/>
    </source>
</evidence>
<keyword evidence="4" id="KW-0719">Serine esterase</keyword>
<evidence type="ECO:0000256" key="13">
    <source>
        <dbReference type="ARBA" id="ARBA00033629"/>
    </source>
</evidence>
<dbReference type="EC" id="3.1.1.6" evidence="33"/>
<comment type="catalytic activity">
    <reaction evidence="29">
        <text>an acetyl ester + H2O = an aliphatic alcohol + acetate + H(+)</text>
        <dbReference type="Rhea" id="RHEA:12957"/>
        <dbReference type="ChEBI" id="CHEBI:2571"/>
        <dbReference type="ChEBI" id="CHEBI:15377"/>
        <dbReference type="ChEBI" id="CHEBI:15378"/>
        <dbReference type="ChEBI" id="CHEBI:30089"/>
        <dbReference type="ChEBI" id="CHEBI:47622"/>
        <dbReference type="EC" id="3.1.1.6"/>
    </reaction>
    <physiologicalReaction direction="left-to-right" evidence="29">
        <dbReference type="Rhea" id="RHEA:12958"/>
    </physiologicalReaction>
</comment>
<comment type="catalytic activity">
    <reaction evidence="19">
        <text>9-hexadecanoyloxy-octadecanoate + H2O = 9-hydroxy-octadecanoate + hexadecanoate + H(+)</text>
        <dbReference type="Rhea" id="RHEA:52052"/>
        <dbReference type="ChEBI" id="CHEBI:7896"/>
        <dbReference type="ChEBI" id="CHEBI:15377"/>
        <dbReference type="ChEBI" id="CHEBI:15378"/>
        <dbReference type="ChEBI" id="CHEBI:83670"/>
        <dbReference type="ChEBI" id="CHEBI:136286"/>
    </reaction>
    <physiologicalReaction direction="left-to-right" evidence="19">
        <dbReference type="Rhea" id="RHEA:52053"/>
    </physiologicalReaction>
</comment>
<evidence type="ECO:0000256" key="37">
    <source>
        <dbReference type="ARBA" id="ARBA00080674"/>
    </source>
</evidence>
<comment type="catalytic activity">
    <reaction evidence="17">
        <text>13-octadecanoyloxy-octadecanoate + H2O = 13-hydroxy-octadecanoate + octadecanoate + H(+)</text>
        <dbReference type="Rhea" id="RHEA:52084"/>
        <dbReference type="ChEBI" id="CHEBI:15377"/>
        <dbReference type="ChEBI" id="CHEBI:15378"/>
        <dbReference type="ChEBI" id="CHEBI:25629"/>
        <dbReference type="ChEBI" id="CHEBI:136304"/>
        <dbReference type="ChEBI" id="CHEBI:136335"/>
    </reaction>
    <physiologicalReaction direction="left-to-right" evidence="17">
        <dbReference type="Rhea" id="RHEA:52085"/>
    </physiologicalReaction>
</comment>
<comment type="caution">
    <text evidence="41">The sequence shown here is derived from an EMBL/GenBank/DDBJ whole genome shotgun (WGS) entry which is preliminary data.</text>
</comment>
<evidence type="ECO:0000256" key="34">
    <source>
        <dbReference type="ARBA" id="ARBA00070864"/>
    </source>
</evidence>
<organism evidence="41 42">
    <name type="scientific">Takifugu flavidus</name>
    <name type="common">sansaifugu</name>
    <dbReference type="NCBI Taxonomy" id="433684"/>
    <lineage>
        <taxon>Eukaryota</taxon>
        <taxon>Metazoa</taxon>
        <taxon>Chordata</taxon>
        <taxon>Craniata</taxon>
        <taxon>Vertebrata</taxon>
        <taxon>Euteleostomi</taxon>
        <taxon>Actinopterygii</taxon>
        <taxon>Neopterygii</taxon>
        <taxon>Teleostei</taxon>
        <taxon>Neoteleostei</taxon>
        <taxon>Acanthomorphata</taxon>
        <taxon>Eupercaria</taxon>
        <taxon>Tetraodontiformes</taxon>
        <taxon>Tetradontoidea</taxon>
        <taxon>Tetraodontidae</taxon>
        <taxon>Takifugu</taxon>
    </lineage>
</organism>
<evidence type="ECO:0000256" key="20">
    <source>
        <dbReference type="ARBA" id="ARBA00048386"/>
    </source>
</evidence>
<gene>
    <name evidence="41" type="ORF">D4764_20G0007500</name>
</gene>
<evidence type="ECO:0000256" key="2">
    <source>
        <dbReference type="ARBA" id="ARBA00004613"/>
    </source>
</evidence>
<comment type="catalytic activity">
    <reaction evidence="22">
        <text>12-(9Z-octadecenoyloxy)-octadecanoate + H2O = 12-hydroxyoctadecanoate + (9Z)-octadecenoate + H(+)</text>
        <dbReference type="Rhea" id="RHEA:52060"/>
        <dbReference type="ChEBI" id="CHEBI:15377"/>
        <dbReference type="ChEBI" id="CHEBI:15378"/>
        <dbReference type="ChEBI" id="CHEBI:30823"/>
        <dbReference type="ChEBI" id="CHEBI:84201"/>
        <dbReference type="ChEBI" id="CHEBI:136302"/>
    </reaction>
    <physiologicalReaction direction="left-to-right" evidence="22">
        <dbReference type="Rhea" id="RHEA:52061"/>
    </physiologicalReaction>
</comment>
<feature type="signal peptide" evidence="39">
    <location>
        <begin position="1"/>
        <end position="19"/>
    </location>
</feature>
<evidence type="ECO:0000256" key="28">
    <source>
        <dbReference type="ARBA" id="ARBA00049428"/>
    </source>
</evidence>
<evidence type="ECO:0000256" key="15">
    <source>
        <dbReference type="ARBA" id="ARBA00042120"/>
    </source>
</evidence>
<dbReference type="FunFam" id="3.40.50.1820:FF:000100">
    <property type="entry name" value="Carboxylic ester hydrolase"/>
    <property type="match status" value="1"/>
</dbReference>
<evidence type="ECO:0000256" key="10">
    <source>
        <dbReference type="ARBA" id="ARBA00023157"/>
    </source>
</evidence>
<dbReference type="Pfam" id="PF00135">
    <property type="entry name" value="COesterase"/>
    <property type="match status" value="3"/>
</dbReference>
<keyword evidence="8" id="KW-0442">Lipid degradation</keyword>
<feature type="domain" description="Carboxylesterase type B" evidence="40">
    <location>
        <begin position="359"/>
        <end position="458"/>
    </location>
</feature>
<dbReference type="GO" id="GO:0016042">
    <property type="term" value="P:lipid catabolic process"/>
    <property type="evidence" value="ECO:0007669"/>
    <property type="project" value="UniProtKB-KW"/>
</dbReference>
<evidence type="ECO:0000256" key="22">
    <source>
        <dbReference type="ARBA" id="ARBA00048701"/>
    </source>
</evidence>
<evidence type="ECO:0000256" key="25">
    <source>
        <dbReference type="ARBA" id="ARBA00049290"/>
    </source>
</evidence>
<dbReference type="GO" id="GO:0004104">
    <property type="term" value="F:cholinesterase activity"/>
    <property type="evidence" value="ECO:0007669"/>
    <property type="project" value="InterPro"/>
</dbReference>
<keyword evidence="7" id="KW-0378">Hydrolase</keyword>
<evidence type="ECO:0000256" key="21">
    <source>
        <dbReference type="ARBA" id="ARBA00048680"/>
    </source>
</evidence>
<keyword evidence="6 39" id="KW-0732">Signal</keyword>
<comment type="subunit">
    <text evidence="32">Interacts with CLC.</text>
</comment>
<dbReference type="InterPro" id="IPR029058">
    <property type="entry name" value="AB_hydrolase_fold"/>
</dbReference>
<evidence type="ECO:0000256" key="9">
    <source>
        <dbReference type="ARBA" id="ARBA00023098"/>
    </source>
</evidence>
<evidence type="ECO:0000256" key="26">
    <source>
        <dbReference type="ARBA" id="ARBA00049296"/>
    </source>
</evidence>
<evidence type="ECO:0000256" key="4">
    <source>
        <dbReference type="ARBA" id="ARBA00022487"/>
    </source>
</evidence>
<comment type="catalytic activity">
    <reaction evidence="18">
        <text>cholesteryl (9Z-octadecenoate) + H2O = cholesterol + (9Z)-octadecenoate + H(+)</text>
        <dbReference type="Rhea" id="RHEA:33875"/>
        <dbReference type="ChEBI" id="CHEBI:15377"/>
        <dbReference type="ChEBI" id="CHEBI:15378"/>
        <dbReference type="ChEBI" id="CHEBI:16113"/>
        <dbReference type="ChEBI" id="CHEBI:30823"/>
        <dbReference type="ChEBI" id="CHEBI:46898"/>
    </reaction>
    <physiologicalReaction direction="left-to-right" evidence="18">
        <dbReference type="Rhea" id="RHEA:33876"/>
    </physiologicalReaction>
</comment>
<dbReference type="EC" id="3.1.1.13" evidence="14"/>
<evidence type="ECO:0000313" key="42">
    <source>
        <dbReference type="Proteomes" id="UP000324091"/>
    </source>
</evidence>
<dbReference type="GO" id="GO:0004771">
    <property type="term" value="F:sterol ester esterase activity"/>
    <property type="evidence" value="ECO:0007669"/>
    <property type="project" value="UniProtKB-EC"/>
</dbReference>
<dbReference type="InterPro" id="IPR051093">
    <property type="entry name" value="Neuroligin/BSAL"/>
</dbReference>
<evidence type="ECO:0000256" key="27">
    <source>
        <dbReference type="ARBA" id="ARBA00049322"/>
    </source>
</evidence>
<dbReference type="AlphaFoldDB" id="A0A5C6NIZ8"/>
<evidence type="ECO:0000256" key="23">
    <source>
        <dbReference type="ARBA" id="ARBA00048800"/>
    </source>
</evidence>
<dbReference type="Proteomes" id="UP000324091">
    <property type="component" value="Chromosome 20"/>
</dbReference>
<evidence type="ECO:0000256" key="30">
    <source>
        <dbReference type="ARBA" id="ARBA00052473"/>
    </source>
</evidence>
<keyword evidence="42" id="KW-1185">Reference proteome</keyword>
<evidence type="ECO:0000256" key="33">
    <source>
        <dbReference type="ARBA" id="ARBA00067090"/>
    </source>
</evidence>
<evidence type="ECO:0000256" key="24">
    <source>
        <dbReference type="ARBA" id="ARBA00049221"/>
    </source>
</evidence>
<evidence type="ECO:0000256" key="16">
    <source>
        <dbReference type="ARBA" id="ARBA00047368"/>
    </source>
</evidence>
<reference evidence="41 42" key="1">
    <citation type="submission" date="2019-04" db="EMBL/GenBank/DDBJ databases">
        <title>Chromosome genome assembly for Takifugu flavidus.</title>
        <authorList>
            <person name="Xiao S."/>
        </authorList>
    </citation>
    <scope>NUCLEOTIDE SEQUENCE [LARGE SCALE GENOMIC DNA]</scope>
    <source>
        <strain evidence="41">HTHZ2018</strain>
        <tissue evidence="41">Muscle</tissue>
    </source>
</reference>
<dbReference type="InterPro" id="IPR019826">
    <property type="entry name" value="Carboxylesterase_B_AS"/>
</dbReference>
<keyword evidence="11" id="KW-0325">Glycoprotein</keyword>
<protein>
    <recommendedName>
        <fullName evidence="34">Bile salt-activated lipase</fullName>
        <ecNumber evidence="14">3.1.1.13</ecNumber>
        <ecNumber evidence="33">3.1.1.6</ecNumber>
    </recommendedName>
    <alternativeName>
        <fullName evidence="36">Bile salt-stimulated lipase</fullName>
    </alternativeName>
    <alternativeName>
        <fullName evidence="37">Carboxyl ester lipase</fullName>
    </alternativeName>
    <alternativeName>
        <fullName evidence="35">Cholesterol esterase</fullName>
    </alternativeName>
    <alternativeName>
        <fullName evidence="38">Pancreatic lysophospholipase</fullName>
    </alternativeName>
    <alternativeName>
        <fullName evidence="15">Sterol esterase</fullName>
    </alternativeName>
</protein>
<dbReference type="PROSITE" id="PS00941">
    <property type="entry name" value="CARBOXYLESTERASE_B_2"/>
    <property type="match status" value="1"/>
</dbReference>
<keyword evidence="9" id="KW-0443">Lipid metabolism</keyword>
<evidence type="ECO:0000256" key="6">
    <source>
        <dbReference type="ARBA" id="ARBA00022729"/>
    </source>
</evidence>
<evidence type="ECO:0000256" key="11">
    <source>
        <dbReference type="ARBA" id="ARBA00023180"/>
    </source>
</evidence>
<comment type="subcellular location">
    <subcellularLocation>
        <location evidence="2">Secreted</location>
    </subcellularLocation>
</comment>
<dbReference type="GO" id="GO:0004806">
    <property type="term" value="F:triacylglycerol lipase activity"/>
    <property type="evidence" value="ECO:0007669"/>
    <property type="project" value="UniProtKB-EC"/>
</dbReference>
<feature type="chain" id="PRO_5022849732" description="Bile salt-activated lipase" evidence="39">
    <location>
        <begin position="20"/>
        <end position="1044"/>
    </location>
</feature>
<dbReference type="PROSITE" id="PS50890">
    <property type="entry name" value="PUA"/>
    <property type="match status" value="1"/>
</dbReference>
<proteinExistence type="inferred from homology"/>
<comment type="catalytic activity">
    <reaction evidence="1">
        <text>9-(9Z-hexadecenoyloxy)-octadecanoate + H2O = (9Z)-hexadecenoate + 9-hydroxy-octadecanoate + H(+)</text>
        <dbReference type="Rhea" id="RHEA:52068"/>
        <dbReference type="ChEBI" id="CHEBI:15377"/>
        <dbReference type="ChEBI" id="CHEBI:15378"/>
        <dbReference type="ChEBI" id="CHEBI:32372"/>
        <dbReference type="ChEBI" id="CHEBI:136286"/>
        <dbReference type="ChEBI" id="CHEBI:136309"/>
    </reaction>
    <physiologicalReaction direction="left-to-right" evidence="1">
        <dbReference type="Rhea" id="RHEA:52069"/>
    </physiologicalReaction>
</comment>
<comment type="catalytic activity">
    <reaction evidence="12">
        <text>a triacylglycerol + H2O = a diacylglycerol + a fatty acid + H(+)</text>
        <dbReference type="Rhea" id="RHEA:12044"/>
        <dbReference type="ChEBI" id="CHEBI:15377"/>
        <dbReference type="ChEBI" id="CHEBI:15378"/>
        <dbReference type="ChEBI" id="CHEBI:17855"/>
        <dbReference type="ChEBI" id="CHEBI:18035"/>
        <dbReference type="ChEBI" id="CHEBI:28868"/>
        <dbReference type="EC" id="3.1.1.3"/>
    </reaction>
    <physiologicalReaction direction="left-to-right" evidence="12">
        <dbReference type="Rhea" id="RHEA:12045"/>
    </physiologicalReaction>
</comment>
<keyword evidence="10" id="KW-1015">Disulfide bond</keyword>
<comment type="catalytic activity">
    <reaction evidence="16">
        <text>12-hexadecanoyloxy-octadecanoate + H2O = 12-hydroxyoctadecanoate + hexadecanoate + H(+)</text>
        <dbReference type="Rhea" id="RHEA:52056"/>
        <dbReference type="ChEBI" id="CHEBI:7896"/>
        <dbReference type="ChEBI" id="CHEBI:15377"/>
        <dbReference type="ChEBI" id="CHEBI:15378"/>
        <dbReference type="ChEBI" id="CHEBI:83677"/>
        <dbReference type="ChEBI" id="CHEBI:84201"/>
    </reaction>
    <physiologicalReaction direction="left-to-right" evidence="16">
        <dbReference type="Rhea" id="RHEA:52057"/>
    </physiologicalReaction>
</comment>
<comment type="catalytic activity">
    <reaction evidence="30">
        <text>5-(9Z-hexadecenoyloxy)-octadecanoate + H2O = 5-hydroxy-octadecanoate + (9Z)-hexadecenoate + H(+)</text>
        <dbReference type="Rhea" id="RHEA:52092"/>
        <dbReference type="ChEBI" id="CHEBI:15377"/>
        <dbReference type="ChEBI" id="CHEBI:15378"/>
        <dbReference type="ChEBI" id="CHEBI:32372"/>
        <dbReference type="ChEBI" id="CHEBI:136369"/>
        <dbReference type="ChEBI" id="CHEBI:136370"/>
    </reaction>
    <physiologicalReaction direction="left-to-right" evidence="30">
        <dbReference type="Rhea" id="RHEA:52093"/>
    </physiologicalReaction>
</comment>
<comment type="catalytic activity">
    <reaction evidence="20">
        <text>1,2,3-tri-(9Z-octadecenoyl)-glycerol + H2O = di-(9Z)-octadecenoylglycerol + (9Z)-octadecenoate + H(+)</text>
        <dbReference type="Rhea" id="RHEA:38575"/>
        <dbReference type="ChEBI" id="CHEBI:15377"/>
        <dbReference type="ChEBI" id="CHEBI:15378"/>
        <dbReference type="ChEBI" id="CHEBI:30823"/>
        <dbReference type="ChEBI" id="CHEBI:53753"/>
        <dbReference type="ChEBI" id="CHEBI:75945"/>
    </reaction>
    <physiologicalReaction direction="left-to-right" evidence="20">
        <dbReference type="Rhea" id="RHEA:38576"/>
    </physiologicalReaction>
</comment>
<evidence type="ECO:0000256" key="8">
    <source>
        <dbReference type="ARBA" id="ARBA00022963"/>
    </source>
</evidence>
<comment type="catalytic activity">
    <reaction evidence="23">
        <text>9-(9Z-octadecenoyloxy)-octadecanoate + H2O = 9-hydroxy-octadecanoate + (9Z)-octadecenoate + H(+)</text>
        <dbReference type="Rhea" id="RHEA:52048"/>
        <dbReference type="ChEBI" id="CHEBI:15377"/>
        <dbReference type="ChEBI" id="CHEBI:15378"/>
        <dbReference type="ChEBI" id="CHEBI:30823"/>
        <dbReference type="ChEBI" id="CHEBI:136282"/>
        <dbReference type="ChEBI" id="CHEBI:136286"/>
    </reaction>
    <physiologicalReaction direction="left-to-right" evidence="23">
        <dbReference type="Rhea" id="RHEA:52049"/>
    </physiologicalReaction>
</comment>